<reference evidence="1" key="1">
    <citation type="submission" date="2020-03" db="EMBL/GenBank/DDBJ databases">
        <authorList>
            <person name="Weist P."/>
        </authorList>
    </citation>
    <scope>NUCLEOTIDE SEQUENCE</scope>
</reference>
<evidence type="ECO:0000313" key="2">
    <source>
        <dbReference type="Proteomes" id="UP001153269"/>
    </source>
</evidence>
<dbReference type="EMBL" id="CADEAL010000123">
    <property type="protein sequence ID" value="CAB1414750.1"/>
    <property type="molecule type" value="Genomic_DNA"/>
</dbReference>
<sequence>MVHFGCLSRRLRGRGRMGLTPPSASFSCCRASQRKRRGGFEVVQQMGVWGGGEHEMCQHHPARCWMLVVETAAERLAFLPAWFECSGDYDVFRCKRPSVLLLLLLLVSPLQARLQ</sequence>
<keyword evidence="2" id="KW-1185">Reference proteome</keyword>
<proteinExistence type="predicted"/>
<dbReference type="AlphaFoldDB" id="A0A9N7Y1X1"/>
<protein>
    <submittedName>
        <fullName evidence="1">Uncharacterized protein</fullName>
    </submittedName>
</protein>
<dbReference type="Proteomes" id="UP001153269">
    <property type="component" value="Unassembled WGS sequence"/>
</dbReference>
<gene>
    <name evidence="1" type="ORF">PLEPLA_LOCUS2461</name>
</gene>
<name>A0A9N7Y1X1_PLEPL</name>
<organism evidence="1 2">
    <name type="scientific">Pleuronectes platessa</name>
    <name type="common">European plaice</name>
    <dbReference type="NCBI Taxonomy" id="8262"/>
    <lineage>
        <taxon>Eukaryota</taxon>
        <taxon>Metazoa</taxon>
        <taxon>Chordata</taxon>
        <taxon>Craniata</taxon>
        <taxon>Vertebrata</taxon>
        <taxon>Euteleostomi</taxon>
        <taxon>Actinopterygii</taxon>
        <taxon>Neopterygii</taxon>
        <taxon>Teleostei</taxon>
        <taxon>Neoteleostei</taxon>
        <taxon>Acanthomorphata</taxon>
        <taxon>Carangaria</taxon>
        <taxon>Pleuronectiformes</taxon>
        <taxon>Pleuronectoidei</taxon>
        <taxon>Pleuronectidae</taxon>
        <taxon>Pleuronectes</taxon>
    </lineage>
</organism>
<accession>A0A9N7Y1X1</accession>
<comment type="caution">
    <text evidence="1">The sequence shown here is derived from an EMBL/GenBank/DDBJ whole genome shotgun (WGS) entry which is preliminary data.</text>
</comment>
<evidence type="ECO:0000313" key="1">
    <source>
        <dbReference type="EMBL" id="CAB1414750.1"/>
    </source>
</evidence>